<evidence type="ECO:0000259" key="1">
    <source>
        <dbReference type="SMART" id="SM00867"/>
    </source>
</evidence>
<gene>
    <name evidence="2" type="ORF">C7H52_11480</name>
</gene>
<accession>A0A2T1N506</accession>
<protein>
    <submittedName>
        <fullName evidence="2">YceI family protein</fullName>
    </submittedName>
</protein>
<dbReference type="SMART" id="SM00867">
    <property type="entry name" value="YceI"/>
    <property type="match status" value="1"/>
</dbReference>
<sequence length="215" mass="23527">MKKQLLNIVTILAITAVFTSCKDNVKEAETTEEQMVEEVAMTADYNAVADKSMVIWKANKIVGGHEGTINLANGMAQIKDDKLVGGKFVFDIKSLKCTDIPAEDEANGKLVGHLLSPDFFNAEVHDTATFEITSVENSTISGNLTLKGITKNVTFPANVNMENDMVMITSDTFKIDRTKWDINYNSGSVMDAKALGDKMIKDDVELKIDVVAKKA</sequence>
<evidence type="ECO:0000313" key="2">
    <source>
        <dbReference type="EMBL" id="PSG86309.1"/>
    </source>
</evidence>
<dbReference type="Proteomes" id="UP000238426">
    <property type="component" value="Unassembled WGS sequence"/>
</dbReference>
<dbReference type="Pfam" id="PF04264">
    <property type="entry name" value="YceI"/>
    <property type="match status" value="1"/>
</dbReference>
<dbReference type="PROSITE" id="PS51257">
    <property type="entry name" value="PROKAR_LIPOPROTEIN"/>
    <property type="match status" value="1"/>
</dbReference>
<name>A0A2T1N506_9FLAO</name>
<dbReference type="OrthoDB" id="951410at2"/>
<feature type="domain" description="Lipid/polyisoprenoid-binding YceI-like" evidence="1">
    <location>
        <begin position="44"/>
        <end position="213"/>
    </location>
</feature>
<reference evidence="2 3" key="1">
    <citation type="submission" date="2018-03" db="EMBL/GenBank/DDBJ databases">
        <title>Mesoflavibacter sp. HG37 and Mesoflavibacter sp. HG96 sp.nov., two marine bacteria isolated from seawater of Western Pacific Ocean.</title>
        <authorList>
            <person name="Cheng H."/>
            <person name="Wu Y.-H."/>
            <person name="Guo L.-L."/>
            <person name="Xu X.-W."/>
        </authorList>
    </citation>
    <scope>NUCLEOTIDE SEQUENCE [LARGE SCALE GENOMIC DNA]</scope>
    <source>
        <strain evidence="2 3">KCTC 32269</strain>
    </source>
</reference>
<dbReference type="RefSeq" id="WP_106464047.1">
    <property type="nucleotide sequence ID" value="NZ_PXOQ01000015.1"/>
</dbReference>
<dbReference type="PANTHER" id="PTHR34406:SF1">
    <property type="entry name" value="PROTEIN YCEI"/>
    <property type="match status" value="1"/>
</dbReference>
<proteinExistence type="predicted"/>
<dbReference type="AlphaFoldDB" id="A0A2T1N506"/>
<dbReference type="InterPro" id="IPR007372">
    <property type="entry name" value="Lipid/polyisoprenoid-bd_YceI"/>
</dbReference>
<dbReference type="EMBL" id="PXOQ01000015">
    <property type="protein sequence ID" value="PSG86309.1"/>
    <property type="molecule type" value="Genomic_DNA"/>
</dbReference>
<comment type="caution">
    <text evidence="2">The sequence shown here is derived from an EMBL/GenBank/DDBJ whole genome shotgun (WGS) entry which is preliminary data.</text>
</comment>
<evidence type="ECO:0000313" key="3">
    <source>
        <dbReference type="Proteomes" id="UP000238426"/>
    </source>
</evidence>
<dbReference type="SUPFAM" id="SSF101874">
    <property type="entry name" value="YceI-like"/>
    <property type="match status" value="1"/>
</dbReference>
<dbReference type="PANTHER" id="PTHR34406">
    <property type="entry name" value="PROTEIN YCEI"/>
    <property type="match status" value="1"/>
</dbReference>
<keyword evidence="3" id="KW-1185">Reference proteome</keyword>
<dbReference type="InterPro" id="IPR036761">
    <property type="entry name" value="TTHA0802/YceI-like_sf"/>
</dbReference>
<organism evidence="2 3">
    <name type="scientific">Aurantibacter aestuarii</name>
    <dbReference type="NCBI Taxonomy" id="1266046"/>
    <lineage>
        <taxon>Bacteria</taxon>
        <taxon>Pseudomonadati</taxon>
        <taxon>Bacteroidota</taxon>
        <taxon>Flavobacteriia</taxon>
        <taxon>Flavobacteriales</taxon>
        <taxon>Flavobacteriaceae</taxon>
        <taxon>Aurantibacter</taxon>
    </lineage>
</organism>
<dbReference type="Gene3D" id="2.40.128.110">
    <property type="entry name" value="Lipid/polyisoprenoid-binding, YceI-like"/>
    <property type="match status" value="1"/>
</dbReference>